<gene>
    <name evidence="1" type="ORF">FQN60_005274</name>
</gene>
<dbReference type="Proteomes" id="UP000327493">
    <property type="component" value="Unassembled WGS sequence"/>
</dbReference>
<accession>A0A5J5CBZ9</accession>
<dbReference type="EMBL" id="VOFY01002637">
    <property type="protein sequence ID" value="KAA8577530.1"/>
    <property type="molecule type" value="Genomic_DNA"/>
</dbReference>
<protein>
    <submittedName>
        <fullName evidence="1">Uncharacterized protein</fullName>
    </submittedName>
</protein>
<evidence type="ECO:0000313" key="2">
    <source>
        <dbReference type="Proteomes" id="UP000327493"/>
    </source>
</evidence>
<reference evidence="1 2" key="1">
    <citation type="submission" date="2019-08" db="EMBL/GenBank/DDBJ databases">
        <title>A chromosome-level genome assembly, high-density linkage maps, and genome scans reveal the genomic architecture of hybrid incompatibilities underlying speciation via character displacement in darters (Percidae: Etheostominae).</title>
        <authorList>
            <person name="Moran R.L."/>
            <person name="Catchen J.M."/>
            <person name="Fuller R.C."/>
        </authorList>
    </citation>
    <scope>NUCLEOTIDE SEQUENCE [LARGE SCALE GENOMIC DNA]</scope>
    <source>
        <strain evidence="1">EspeVRDwgs_2016</strain>
        <tissue evidence="1">Muscle</tissue>
    </source>
</reference>
<keyword evidence="2" id="KW-1185">Reference proteome</keyword>
<name>A0A5J5CBZ9_9PERO</name>
<comment type="caution">
    <text evidence="1">The sequence shown here is derived from an EMBL/GenBank/DDBJ whole genome shotgun (WGS) entry which is preliminary data.</text>
</comment>
<dbReference type="AlphaFoldDB" id="A0A5J5CBZ9"/>
<sequence length="132" mass="14611">MRDPVDTAAAMAYHPFQAHRPGALTLSAFFFPPLSPRLSLRLWLSQTSSPVWSLRRSGLPLTGAARCSGPPAHRFTPRALKSVQTEEGSTMTRKSHWNQIIYGKNFTNGNGDGYNQIRKEDVPAFKVRVTAG</sequence>
<organism evidence="1 2">
    <name type="scientific">Etheostoma spectabile</name>
    <name type="common">orangethroat darter</name>
    <dbReference type="NCBI Taxonomy" id="54343"/>
    <lineage>
        <taxon>Eukaryota</taxon>
        <taxon>Metazoa</taxon>
        <taxon>Chordata</taxon>
        <taxon>Craniata</taxon>
        <taxon>Vertebrata</taxon>
        <taxon>Euteleostomi</taxon>
        <taxon>Actinopterygii</taxon>
        <taxon>Neopterygii</taxon>
        <taxon>Teleostei</taxon>
        <taxon>Neoteleostei</taxon>
        <taxon>Acanthomorphata</taxon>
        <taxon>Eupercaria</taxon>
        <taxon>Perciformes</taxon>
        <taxon>Percoidei</taxon>
        <taxon>Percidae</taxon>
        <taxon>Etheostomatinae</taxon>
        <taxon>Etheostoma</taxon>
    </lineage>
</organism>
<evidence type="ECO:0000313" key="1">
    <source>
        <dbReference type="EMBL" id="KAA8577530.1"/>
    </source>
</evidence>
<proteinExistence type="predicted"/>